<gene>
    <name evidence="1" type="ORF">CIT25_10585</name>
</gene>
<proteinExistence type="predicted"/>
<dbReference type="AlphaFoldDB" id="A0AB36RC13"/>
<accession>A0AB36RC13</accession>
<organism evidence="1 2">
    <name type="scientific">Mesorhizobium mediterraneum</name>
    <dbReference type="NCBI Taxonomy" id="43617"/>
    <lineage>
        <taxon>Bacteria</taxon>
        <taxon>Pseudomonadati</taxon>
        <taxon>Pseudomonadota</taxon>
        <taxon>Alphaproteobacteria</taxon>
        <taxon>Hyphomicrobiales</taxon>
        <taxon>Phyllobacteriaceae</taxon>
        <taxon>Mesorhizobium</taxon>
    </lineage>
</organism>
<protein>
    <submittedName>
        <fullName evidence="1">Uncharacterized protein</fullName>
    </submittedName>
</protein>
<evidence type="ECO:0000313" key="1">
    <source>
        <dbReference type="EMBL" id="PAQ01882.1"/>
    </source>
</evidence>
<dbReference type="Proteomes" id="UP000216215">
    <property type="component" value="Unassembled WGS sequence"/>
</dbReference>
<comment type="caution">
    <text evidence="1">The sequence shown here is derived from an EMBL/GenBank/DDBJ whole genome shotgun (WGS) entry which is preliminary data.</text>
</comment>
<keyword evidence="2" id="KW-1185">Reference proteome</keyword>
<name>A0AB36RC13_9HYPH</name>
<evidence type="ECO:0000313" key="2">
    <source>
        <dbReference type="Proteomes" id="UP000216215"/>
    </source>
</evidence>
<sequence>MAGLECHIGRMTDQIASGIVVVRVFMTDHLVGGQPAVQLWAAAVPRDEAVAAVKRAIPTHWTAELTDRRLTQDHVRRLNMKLGSVFELSLAE</sequence>
<reference evidence="2" key="1">
    <citation type="submission" date="2017-08" db="EMBL/GenBank/DDBJ databases">
        <title>Mesorhizobium wenxinae sp. nov., a novel rhizobial species isolated from root nodules of chickpea (Cicer arietinum L.).</title>
        <authorList>
            <person name="Zhang J."/>
        </authorList>
    </citation>
    <scope>NUCLEOTIDE SEQUENCE [LARGE SCALE GENOMIC DNA]</scope>
    <source>
        <strain evidence="2">USDA 3392</strain>
    </source>
</reference>
<dbReference type="EMBL" id="NPKI01000015">
    <property type="protein sequence ID" value="PAQ01882.1"/>
    <property type="molecule type" value="Genomic_DNA"/>
</dbReference>